<gene>
    <name evidence="2" type="ORF">ACFSE6_08185</name>
</gene>
<protein>
    <submittedName>
        <fullName evidence="2">Lactonase family protein</fullName>
    </submittedName>
</protein>
<dbReference type="PANTHER" id="PTHR30344:SF1">
    <property type="entry name" value="6-PHOSPHOGLUCONOLACTONASE"/>
    <property type="match status" value="1"/>
</dbReference>
<accession>A0ABW4L6Z6</accession>
<keyword evidence="3" id="KW-1185">Reference proteome</keyword>
<dbReference type="Pfam" id="PF10282">
    <property type="entry name" value="Lactonase"/>
    <property type="match status" value="1"/>
</dbReference>
<dbReference type="RefSeq" id="WP_388004836.1">
    <property type="nucleotide sequence ID" value="NZ_JBHUEE010000003.1"/>
</dbReference>
<comment type="caution">
    <text evidence="2">The sequence shown here is derived from an EMBL/GenBank/DDBJ whole genome shotgun (WGS) entry which is preliminary data.</text>
</comment>
<dbReference type="EMBL" id="JBHUEE010000003">
    <property type="protein sequence ID" value="MFD1717809.1"/>
    <property type="molecule type" value="Genomic_DNA"/>
</dbReference>
<evidence type="ECO:0000313" key="2">
    <source>
        <dbReference type="EMBL" id="MFD1717809.1"/>
    </source>
</evidence>
<dbReference type="InterPro" id="IPR050282">
    <property type="entry name" value="Cycloisomerase_2"/>
</dbReference>
<evidence type="ECO:0000313" key="3">
    <source>
        <dbReference type="Proteomes" id="UP001597277"/>
    </source>
</evidence>
<reference evidence="3" key="1">
    <citation type="journal article" date="2019" name="Int. J. Syst. Evol. Microbiol.">
        <title>The Global Catalogue of Microorganisms (GCM) 10K type strain sequencing project: providing services to taxonomists for standard genome sequencing and annotation.</title>
        <authorList>
            <consortium name="The Broad Institute Genomics Platform"/>
            <consortium name="The Broad Institute Genome Sequencing Center for Infectious Disease"/>
            <person name="Wu L."/>
            <person name="Ma J."/>
        </authorList>
    </citation>
    <scope>NUCLEOTIDE SEQUENCE [LARGE SCALE GENOMIC DNA]</scope>
    <source>
        <strain evidence="3">JCM 17130</strain>
    </source>
</reference>
<dbReference type="InterPro" id="IPR019405">
    <property type="entry name" value="Lactonase_7-beta_prop"/>
</dbReference>
<name>A0ABW4L6Z6_9MICO</name>
<proteinExistence type="inferred from homology"/>
<sequence>MSESRHLWFGVNGDRDDGGGIWAGTLSTAGTVTGARRVAAVINASFLARHARLPVLYTVSEQAGGTVAAYAVRPGQTLEPLGPPVPVGSAPCHLLVHPDGGWLYAACYGDGTTAAVPLADDGRPTDAVVRLRYSGSGPVSSRQEGPHAHSSLLSPDRKDLLVADLGSDSIWAHRLAAGRPEPDAHRLAMPAGFGPRHLLVHAGRILVTGELSGEVAAVAWDGTAGRVEQIVPAATFPARDDGPAHQLSHLAEVDGHLLVGVRGADTLSWLRLGTDAPVLTGEVTTTASPRHFAVVDDHVVVAGAGAGEVGVHRLDDGAVGPLRERHRLPGVMSVLAA</sequence>
<comment type="similarity">
    <text evidence="1">Belongs to the cycloisomerase 2 family.</text>
</comment>
<dbReference type="Proteomes" id="UP001597277">
    <property type="component" value="Unassembled WGS sequence"/>
</dbReference>
<dbReference type="PANTHER" id="PTHR30344">
    <property type="entry name" value="6-PHOSPHOGLUCONOLACTONASE-RELATED"/>
    <property type="match status" value="1"/>
</dbReference>
<dbReference type="InterPro" id="IPR015943">
    <property type="entry name" value="WD40/YVTN_repeat-like_dom_sf"/>
</dbReference>
<evidence type="ECO:0000256" key="1">
    <source>
        <dbReference type="ARBA" id="ARBA00005564"/>
    </source>
</evidence>
<dbReference type="InterPro" id="IPR011048">
    <property type="entry name" value="Haem_d1_sf"/>
</dbReference>
<organism evidence="2 3">
    <name type="scientific">Georgenia deserti</name>
    <dbReference type="NCBI Taxonomy" id="2093781"/>
    <lineage>
        <taxon>Bacteria</taxon>
        <taxon>Bacillati</taxon>
        <taxon>Actinomycetota</taxon>
        <taxon>Actinomycetes</taxon>
        <taxon>Micrococcales</taxon>
        <taxon>Bogoriellaceae</taxon>
        <taxon>Georgenia</taxon>
    </lineage>
</organism>
<dbReference type="Gene3D" id="2.130.10.10">
    <property type="entry name" value="YVTN repeat-like/Quinoprotein amine dehydrogenase"/>
    <property type="match status" value="1"/>
</dbReference>
<dbReference type="SUPFAM" id="SSF51004">
    <property type="entry name" value="C-terminal (heme d1) domain of cytochrome cd1-nitrite reductase"/>
    <property type="match status" value="1"/>
</dbReference>